<feature type="region of interest" description="Disordered" evidence="1">
    <location>
        <begin position="288"/>
        <end position="368"/>
    </location>
</feature>
<organism evidence="2 3">
    <name type="scientific">Achaetomium macrosporum</name>
    <dbReference type="NCBI Taxonomy" id="79813"/>
    <lineage>
        <taxon>Eukaryota</taxon>
        <taxon>Fungi</taxon>
        <taxon>Dikarya</taxon>
        <taxon>Ascomycota</taxon>
        <taxon>Pezizomycotina</taxon>
        <taxon>Sordariomycetes</taxon>
        <taxon>Sordariomycetidae</taxon>
        <taxon>Sordariales</taxon>
        <taxon>Chaetomiaceae</taxon>
        <taxon>Achaetomium</taxon>
    </lineage>
</organism>
<feature type="compositionally biased region" description="Polar residues" evidence="1">
    <location>
        <begin position="40"/>
        <end position="51"/>
    </location>
</feature>
<accession>A0AAN7HCJ6</accession>
<evidence type="ECO:0000313" key="3">
    <source>
        <dbReference type="Proteomes" id="UP001303760"/>
    </source>
</evidence>
<reference evidence="2" key="2">
    <citation type="submission" date="2023-05" db="EMBL/GenBank/DDBJ databases">
        <authorList>
            <consortium name="Lawrence Berkeley National Laboratory"/>
            <person name="Steindorff A."/>
            <person name="Hensen N."/>
            <person name="Bonometti L."/>
            <person name="Westerberg I."/>
            <person name="Brannstrom I.O."/>
            <person name="Guillou S."/>
            <person name="Cros-Aarteil S."/>
            <person name="Calhoun S."/>
            <person name="Haridas S."/>
            <person name="Kuo A."/>
            <person name="Mondo S."/>
            <person name="Pangilinan J."/>
            <person name="Riley R."/>
            <person name="Labutti K."/>
            <person name="Andreopoulos B."/>
            <person name="Lipzen A."/>
            <person name="Chen C."/>
            <person name="Yanf M."/>
            <person name="Daum C."/>
            <person name="Ng V."/>
            <person name="Clum A."/>
            <person name="Ohm R."/>
            <person name="Martin F."/>
            <person name="Silar P."/>
            <person name="Natvig D."/>
            <person name="Lalanne C."/>
            <person name="Gautier V."/>
            <person name="Ament-Velasquez S.L."/>
            <person name="Kruys A."/>
            <person name="Hutchinson M.I."/>
            <person name="Powell A.J."/>
            <person name="Barry K."/>
            <person name="Miller A.N."/>
            <person name="Grigoriev I.V."/>
            <person name="Debuchy R."/>
            <person name="Gladieux P."/>
            <person name="Thoren M.H."/>
            <person name="Johannesson H."/>
        </authorList>
    </citation>
    <scope>NUCLEOTIDE SEQUENCE</scope>
    <source>
        <strain evidence="2">CBS 532.94</strain>
    </source>
</reference>
<gene>
    <name evidence="2" type="ORF">C8A03DRAFT_13830</name>
</gene>
<dbReference type="Proteomes" id="UP001303760">
    <property type="component" value="Unassembled WGS sequence"/>
</dbReference>
<dbReference type="EMBL" id="MU860054">
    <property type="protein sequence ID" value="KAK4239807.1"/>
    <property type="molecule type" value="Genomic_DNA"/>
</dbReference>
<evidence type="ECO:0000313" key="2">
    <source>
        <dbReference type="EMBL" id="KAK4239807.1"/>
    </source>
</evidence>
<proteinExistence type="predicted"/>
<dbReference type="AlphaFoldDB" id="A0AAN7HCJ6"/>
<evidence type="ECO:0000256" key="1">
    <source>
        <dbReference type="SAM" id="MobiDB-lite"/>
    </source>
</evidence>
<keyword evidence="3" id="KW-1185">Reference proteome</keyword>
<reference evidence="2" key="1">
    <citation type="journal article" date="2023" name="Mol. Phylogenet. Evol.">
        <title>Genome-scale phylogeny and comparative genomics of the fungal order Sordariales.</title>
        <authorList>
            <person name="Hensen N."/>
            <person name="Bonometti L."/>
            <person name="Westerberg I."/>
            <person name="Brannstrom I.O."/>
            <person name="Guillou S."/>
            <person name="Cros-Aarteil S."/>
            <person name="Calhoun S."/>
            <person name="Haridas S."/>
            <person name="Kuo A."/>
            <person name="Mondo S."/>
            <person name="Pangilinan J."/>
            <person name="Riley R."/>
            <person name="LaButti K."/>
            <person name="Andreopoulos B."/>
            <person name="Lipzen A."/>
            <person name="Chen C."/>
            <person name="Yan M."/>
            <person name="Daum C."/>
            <person name="Ng V."/>
            <person name="Clum A."/>
            <person name="Steindorff A."/>
            <person name="Ohm R.A."/>
            <person name="Martin F."/>
            <person name="Silar P."/>
            <person name="Natvig D.O."/>
            <person name="Lalanne C."/>
            <person name="Gautier V."/>
            <person name="Ament-Velasquez S.L."/>
            <person name="Kruys A."/>
            <person name="Hutchinson M.I."/>
            <person name="Powell A.J."/>
            <person name="Barry K."/>
            <person name="Miller A.N."/>
            <person name="Grigoriev I.V."/>
            <person name="Debuchy R."/>
            <person name="Gladieux P."/>
            <person name="Hiltunen Thoren M."/>
            <person name="Johannesson H."/>
        </authorList>
    </citation>
    <scope>NUCLEOTIDE SEQUENCE</scope>
    <source>
        <strain evidence="2">CBS 532.94</strain>
    </source>
</reference>
<feature type="compositionally biased region" description="Basic residues" evidence="1">
    <location>
        <begin position="357"/>
        <end position="368"/>
    </location>
</feature>
<feature type="compositionally biased region" description="Low complexity" evidence="1">
    <location>
        <begin position="52"/>
        <end position="73"/>
    </location>
</feature>
<feature type="compositionally biased region" description="Acidic residues" evidence="1">
    <location>
        <begin position="288"/>
        <end position="334"/>
    </location>
</feature>
<name>A0AAN7HCJ6_9PEZI</name>
<feature type="region of interest" description="Disordered" evidence="1">
    <location>
        <begin position="1"/>
        <end position="98"/>
    </location>
</feature>
<sequence length="368" mass="40515">MATSIPLPVKNQIPITPPPDFHMFMKEPPPHFPNPFANGIRQSQPAANVTSHQNPLQPLHQPQRRQPSQQPSQASADLDPSDPTTASTKPQLHDDPTTAAAAAAAATGQFDPRYVAMASRIATYYQQRCQAVANFQQQRCQAWANAQRQKCQEMMQAATVIVAWYIRDRIQRRRKRRRRAFKRGLKARTTSAAAAASMSREPGGGGGGARVTKGEAVRRWVMGVPSAASPAGSTGSRDVPLDKEEADFDMDREVPADKDTQLFNVADNLIKSHLARIDVPLLGVLSFDESETESESESEVDDFMDYEDDGGEEEDGEEYDEERSEAEDYDDDIVGGEGKEEELASTSQNAQPGTIAKRSRKRSRSSVS</sequence>
<feature type="region of interest" description="Disordered" evidence="1">
    <location>
        <begin position="183"/>
        <end position="211"/>
    </location>
</feature>
<protein>
    <submittedName>
        <fullName evidence="2">Uncharacterized protein</fullName>
    </submittedName>
</protein>
<feature type="compositionally biased region" description="Low complexity" evidence="1">
    <location>
        <begin position="187"/>
        <end position="200"/>
    </location>
</feature>
<comment type="caution">
    <text evidence="2">The sequence shown here is derived from an EMBL/GenBank/DDBJ whole genome shotgun (WGS) entry which is preliminary data.</text>
</comment>